<comment type="caution">
    <text evidence="3">The sequence shown here is derived from an EMBL/GenBank/DDBJ whole genome shotgun (WGS) entry which is preliminary data.</text>
</comment>
<dbReference type="AlphaFoldDB" id="A0AAN9ACR7"/>
<dbReference type="Gene3D" id="1.25.40.20">
    <property type="entry name" value="Ankyrin repeat-containing domain"/>
    <property type="match status" value="1"/>
</dbReference>
<feature type="repeat" description="ANK" evidence="1">
    <location>
        <begin position="139"/>
        <end position="171"/>
    </location>
</feature>
<reference evidence="3 4" key="1">
    <citation type="submission" date="2023-11" db="EMBL/GenBank/DDBJ databases">
        <title>Halocaridina rubra genome assembly.</title>
        <authorList>
            <person name="Smith C."/>
        </authorList>
    </citation>
    <scope>NUCLEOTIDE SEQUENCE [LARGE SCALE GENOMIC DNA]</scope>
    <source>
        <strain evidence="3">EP-1</strain>
        <tissue evidence="3">Whole</tissue>
    </source>
</reference>
<keyword evidence="1" id="KW-0040">ANK repeat</keyword>
<dbReference type="InterPro" id="IPR052391">
    <property type="entry name" value="E3_Ligase-Neurotoxin"/>
</dbReference>
<feature type="repeat" description="ANK" evidence="1">
    <location>
        <begin position="172"/>
        <end position="204"/>
    </location>
</feature>
<accession>A0AAN9ACR7</accession>
<dbReference type="PROSITE" id="PS50297">
    <property type="entry name" value="ANK_REP_REGION"/>
    <property type="match status" value="2"/>
</dbReference>
<name>A0AAN9ACR7_HALRR</name>
<dbReference type="EMBL" id="JAXCGZ010003800">
    <property type="protein sequence ID" value="KAK7083139.1"/>
    <property type="molecule type" value="Genomic_DNA"/>
</dbReference>
<dbReference type="SUPFAM" id="SSF48403">
    <property type="entry name" value="Ankyrin repeat"/>
    <property type="match status" value="1"/>
</dbReference>
<keyword evidence="4" id="KW-1185">Reference proteome</keyword>
<evidence type="ECO:0000313" key="3">
    <source>
        <dbReference type="EMBL" id="KAK7083139.1"/>
    </source>
</evidence>
<gene>
    <name evidence="3" type="primary">GABPB1</name>
    <name evidence="3" type="ORF">SK128_001734</name>
</gene>
<dbReference type="PANTHER" id="PTHR24133:SF40">
    <property type="entry name" value="ANKYRIN REPEAT DOMAIN 44"/>
    <property type="match status" value="1"/>
</dbReference>
<feature type="repeat" description="ANK" evidence="1">
    <location>
        <begin position="205"/>
        <end position="237"/>
    </location>
</feature>
<dbReference type="PROSITE" id="PS50088">
    <property type="entry name" value="ANK_REPEAT"/>
    <property type="match status" value="3"/>
</dbReference>
<organism evidence="3 4">
    <name type="scientific">Halocaridina rubra</name>
    <name type="common">Hawaiian red shrimp</name>
    <dbReference type="NCBI Taxonomy" id="373956"/>
    <lineage>
        <taxon>Eukaryota</taxon>
        <taxon>Metazoa</taxon>
        <taxon>Ecdysozoa</taxon>
        <taxon>Arthropoda</taxon>
        <taxon>Crustacea</taxon>
        <taxon>Multicrustacea</taxon>
        <taxon>Malacostraca</taxon>
        <taxon>Eumalacostraca</taxon>
        <taxon>Eucarida</taxon>
        <taxon>Decapoda</taxon>
        <taxon>Pleocyemata</taxon>
        <taxon>Caridea</taxon>
        <taxon>Atyoidea</taxon>
        <taxon>Atyidae</taxon>
        <taxon>Halocaridina</taxon>
    </lineage>
</organism>
<dbReference type="Proteomes" id="UP001381693">
    <property type="component" value="Unassembled WGS sequence"/>
</dbReference>
<protein>
    <submittedName>
        <fullName evidence="3">Ga binding protein beta chain</fullName>
    </submittedName>
</protein>
<feature type="region of interest" description="Disordered" evidence="2">
    <location>
        <begin position="422"/>
        <end position="452"/>
    </location>
</feature>
<feature type="compositionally biased region" description="Low complexity" evidence="2">
    <location>
        <begin position="443"/>
        <end position="452"/>
    </location>
</feature>
<evidence type="ECO:0000313" key="4">
    <source>
        <dbReference type="Proteomes" id="UP001381693"/>
    </source>
</evidence>
<dbReference type="PRINTS" id="PR01415">
    <property type="entry name" value="ANKYRIN"/>
</dbReference>
<dbReference type="PANTHER" id="PTHR24133">
    <property type="entry name" value="ANKYRIN DOMAIN-CONTAINING"/>
    <property type="match status" value="1"/>
</dbReference>
<dbReference type="Pfam" id="PF12796">
    <property type="entry name" value="Ank_2"/>
    <property type="match status" value="2"/>
</dbReference>
<sequence length="569" mass="60542">MDKNKSQIVLLYKNGLDTVAKALSPACWTLSSAGSLDLSGEVEGTSASPGQGGAPQLTLAQGSLRPVTHVSATGGSANTSNGSISNVKVHPKTTLRNTSHGTPITELGKKLVAAAKEGNVNLVRELMARGAPFISDGPIGMTPLHFASQNGHYETCERLLCAGMNKDARNKVEKTALHLAAMEGHTQIASLLVMAGADINACDMLRMSPLHWACDRGHTLIVRILLKHCAKKDLPNKFHKTPIHLAEENGHKQIVSLLNGLSVEERDAEAVDSISINMISDPVVCKTEEVTTEEVRDFTQEEITVKHHEDEEEEEEDPESISTFDSDIQHSIITDDDADDQNTSVLATLAELAEVTSRGGESCIDMSSVAALELLKAQAALMPIDDNSALVTSAVAHGHTLQLTEAGRQALKLIKQEPLWLPTSPLPQDTVEEDDPSNSSIPNSGVTVSQSQVVSSSNGTCLPALLTSSERTEEAVVEDESEHITRVITLTPEQYAALTGGKNGPIILQVMPGDGDDLNDIDTGQPLPKRQKIMQLVTKTGPAPRTQGQAVAHVTGEVLTVNVSGTGTL</sequence>
<proteinExistence type="predicted"/>
<dbReference type="InterPro" id="IPR036770">
    <property type="entry name" value="Ankyrin_rpt-contain_sf"/>
</dbReference>
<evidence type="ECO:0000256" key="2">
    <source>
        <dbReference type="SAM" id="MobiDB-lite"/>
    </source>
</evidence>
<dbReference type="InterPro" id="IPR002110">
    <property type="entry name" value="Ankyrin_rpt"/>
</dbReference>
<evidence type="ECO:0000256" key="1">
    <source>
        <dbReference type="PROSITE-ProRule" id="PRU00023"/>
    </source>
</evidence>
<dbReference type="SMART" id="SM00248">
    <property type="entry name" value="ANK"/>
    <property type="match status" value="4"/>
</dbReference>